<dbReference type="RefSeq" id="WP_119765658.1">
    <property type="nucleotide sequence ID" value="NZ_QYUJ01000014.1"/>
</dbReference>
<keyword evidence="1" id="KW-1133">Transmembrane helix</keyword>
<sequence length="145" mass="15945">MARPPEITELRQARKELARAQARVSELEGQAHPQRAKALWRMLTFTSGLPFFFIGLGLSSVLVYLGESAAAKNHPDHLVAFPGRPVFLLVSSSLGVLWFLWLARQNPHLKAVPKHLPELRPVVLGGIGGGFLLGLLLPVVLEFLL</sequence>
<protein>
    <submittedName>
        <fullName evidence="2">Uncharacterized protein</fullName>
    </submittedName>
</protein>
<reference evidence="2 3" key="1">
    <citation type="submission" date="2018-09" db="EMBL/GenBank/DDBJ databases">
        <authorList>
            <person name="Zhu H."/>
        </authorList>
    </citation>
    <scope>NUCLEOTIDE SEQUENCE [LARGE SCALE GENOMIC DNA]</scope>
    <source>
        <strain evidence="2 3">K2S05-167</strain>
    </source>
</reference>
<accession>A0A418VA73</accession>
<keyword evidence="1" id="KW-0812">Transmembrane</keyword>
<feature type="transmembrane region" description="Helical" evidence="1">
    <location>
        <begin position="42"/>
        <end position="65"/>
    </location>
</feature>
<evidence type="ECO:0000313" key="2">
    <source>
        <dbReference type="EMBL" id="RJF72993.1"/>
    </source>
</evidence>
<evidence type="ECO:0000313" key="3">
    <source>
        <dbReference type="Proteomes" id="UP000286287"/>
    </source>
</evidence>
<organism evidence="2 3">
    <name type="scientific">Deinococcus cavernae</name>
    <dbReference type="NCBI Taxonomy" id="2320857"/>
    <lineage>
        <taxon>Bacteria</taxon>
        <taxon>Thermotogati</taxon>
        <taxon>Deinococcota</taxon>
        <taxon>Deinococci</taxon>
        <taxon>Deinococcales</taxon>
        <taxon>Deinococcaceae</taxon>
        <taxon>Deinococcus</taxon>
    </lineage>
</organism>
<keyword evidence="1" id="KW-0472">Membrane</keyword>
<gene>
    <name evidence="2" type="ORF">D3875_17035</name>
</gene>
<feature type="transmembrane region" description="Helical" evidence="1">
    <location>
        <begin position="85"/>
        <end position="102"/>
    </location>
</feature>
<feature type="transmembrane region" description="Helical" evidence="1">
    <location>
        <begin position="122"/>
        <end position="141"/>
    </location>
</feature>
<name>A0A418VA73_9DEIO</name>
<comment type="caution">
    <text evidence="2">The sequence shown here is derived from an EMBL/GenBank/DDBJ whole genome shotgun (WGS) entry which is preliminary data.</text>
</comment>
<dbReference type="Proteomes" id="UP000286287">
    <property type="component" value="Unassembled WGS sequence"/>
</dbReference>
<dbReference type="EMBL" id="QYUJ01000014">
    <property type="protein sequence ID" value="RJF72993.1"/>
    <property type="molecule type" value="Genomic_DNA"/>
</dbReference>
<keyword evidence="3" id="KW-1185">Reference proteome</keyword>
<evidence type="ECO:0000256" key="1">
    <source>
        <dbReference type="SAM" id="Phobius"/>
    </source>
</evidence>
<dbReference type="AlphaFoldDB" id="A0A418VA73"/>
<proteinExistence type="predicted"/>